<feature type="transmembrane region" description="Helical" evidence="8">
    <location>
        <begin position="176"/>
        <end position="199"/>
    </location>
</feature>
<dbReference type="Gene3D" id="1.10.3430.10">
    <property type="entry name" value="Ammonium transporter AmtB like domains"/>
    <property type="match status" value="1"/>
</dbReference>
<keyword evidence="7" id="KW-0924">Ammonia transport</keyword>
<gene>
    <name evidence="10" type="ORF">J437_LFUL000430</name>
</gene>
<reference evidence="10" key="2">
    <citation type="submission" date="2017-10" db="EMBL/GenBank/DDBJ databases">
        <title>Ladona fulva Genome sequencing and assembly.</title>
        <authorList>
            <person name="Murali S."/>
            <person name="Richards S."/>
            <person name="Bandaranaike D."/>
            <person name="Bellair M."/>
            <person name="Blankenburg K."/>
            <person name="Chao H."/>
            <person name="Dinh H."/>
            <person name="Doddapaneni H."/>
            <person name="Dugan-Rocha S."/>
            <person name="Elkadiri S."/>
            <person name="Gnanaolivu R."/>
            <person name="Hernandez B."/>
            <person name="Skinner E."/>
            <person name="Javaid M."/>
            <person name="Lee S."/>
            <person name="Li M."/>
            <person name="Ming W."/>
            <person name="Munidasa M."/>
            <person name="Muniz J."/>
            <person name="Nguyen L."/>
            <person name="Hughes D."/>
            <person name="Osuji N."/>
            <person name="Pu L.-L."/>
            <person name="Puazo M."/>
            <person name="Qu C."/>
            <person name="Quiroz J."/>
            <person name="Raj R."/>
            <person name="Weissenberger G."/>
            <person name="Xin Y."/>
            <person name="Zou X."/>
            <person name="Han Y."/>
            <person name="Worley K."/>
            <person name="Muzny D."/>
            <person name="Gibbs R."/>
        </authorList>
    </citation>
    <scope>NUCLEOTIDE SEQUENCE</scope>
    <source>
        <strain evidence="10">Sampled in the wild</strain>
    </source>
</reference>
<accession>A0A8K0NZ49</accession>
<feature type="transmembrane region" description="Helical" evidence="8">
    <location>
        <begin position="144"/>
        <end position="164"/>
    </location>
</feature>
<keyword evidence="5 8" id="KW-1133">Transmembrane helix</keyword>
<keyword evidence="4 8" id="KW-0812">Transmembrane</keyword>
<dbReference type="OrthoDB" id="534912at2759"/>
<dbReference type="GO" id="GO:0005886">
    <property type="term" value="C:plasma membrane"/>
    <property type="evidence" value="ECO:0007669"/>
    <property type="project" value="TreeGrafter"/>
</dbReference>
<dbReference type="GO" id="GO:0008519">
    <property type="term" value="F:ammonium channel activity"/>
    <property type="evidence" value="ECO:0007669"/>
    <property type="project" value="InterPro"/>
</dbReference>
<feature type="transmembrane region" description="Helical" evidence="8">
    <location>
        <begin position="15"/>
        <end position="34"/>
    </location>
</feature>
<keyword evidence="3" id="KW-0813">Transport</keyword>
<comment type="similarity">
    <text evidence="2">Belongs to the ammonia transporter channel (TC 1.A.11.2) family.</text>
</comment>
<evidence type="ECO:0000256" key="4">
    <source>
        <dbReference type="ARBA" id="ARBA00022692"/>
    </source>
</evidence>
<feature type="domain" description="Ammonium transporter AmtB-like" evidence="9">
    <location>
        <begin position="137"/>
        <end position="232"/>
    </location>
</feature>
<keyword evidence="11" id="KW-1185">Reference proteome</keyword>
<dbReference type="InterPro" id="IPR029020">
    <property type="entry name" value="Ammonium/urea_transptr"/>
</dbReference>
<evidence type="ECO:0000256" key="6">
    <source>
        <dbReference type="ARBA" id="ARBA00023136"/>
    </source>
</evidence>
<proteinExistence type="inferred from homology"/>
<name>A0A8K0NZ49_LADFU</name>
<feature type="transmembrane region" description="Helical" evidence="8">
    <location>
        <begin position="77"/>
        <end position="97"/>
    </location>
</feature>
<dbReference type="Pfam" id="PF00909">
    <property type="entry name" value="Ammonium_transp"/>
    <property type="match status" value="2"/>
</dbReference>
<comment type="caution">
    <text evidence="10">The sequence shown here is derived from an EMBL/GenBank/DDBJ whole genome shotgun (WGS) entry which is preliminary data.</text>
</comment>
<dbReference type="Proteomes" id="UP000792457">
    <property type="component" value="Unassembled WGS sequence"/>
</dbReference>
<evidence type="ECO:0000256" key="2">
    <source>
        <dbReference type="ARBA" id="ARBA00005887"/>
    </source>
</evidence>
<protein>
    <recommendedName>
        <fullName evidence="9">Ammonium transporter AmtB-like domain-containing protein</fullName>
    </recommendedName>
</protein>
<evidence type="ECO:0000256" key="8">
    <source>
        <dbReference type="SAM" id="Phobius"/>
    </source>
</evidence>
<evidence type="ECO:0000259" key="9">
    <source>
        <dbReference type="Pfam" id="PF00909"/>
    </source>
</evidence>
<dbReference type="AlphaFoldDB" id="A0A8K0NZ49"/>
<evidence type="ECO:0000313" key="10">
    <source>
        <dbReference type="EMBL" id="KAG8227421.1"/>
    </source>
</evidence>
<organism evidence="10 11">
    <name type="scientific">Ladona fulva</name>
    <name type="common">Scarce chaser dragonfly</name>
    <name type="synonym">Libellula fulva</name>
    <dbReference type="NCBI Taxonomy" id="123851"/>
    <lineage>
        <taxon>Eukaryota</taxon>
        <taxon>Metazoa</taxon>
        <taxon>Ecdysozoa</taxon>
        <taxon>Arthropoda</taxon>
        <taxon>Hexapoda</taxon>
        <taxon>Insecta</taxon>
        <taxon>Pterygota</taxon>
        <taxon>Palaeoptera</taxon>
        <taxon>Odonata</taxon>
        <taxon>Epiprocta</taxon>
        <taxon>Anisoptera</taxon>
        <taxon>Libelluloidea</taxon>
        <taxon>Libellulidae</taxon>
        <taxon>Ladona</taxon>
    </lineage>
</organism>
<dbReference type="InterPro" id="IPR024041">
    <property type="entry name" value="NH4_transpt_AmtB-like_dom"/>
</dbReference>
<evidence type="ECO:0000256" key="1">
    <source>
        <dbReference type="ARBA" id="ARBA00004141"/>
    </source>
</evidence>
<dbReference type="PANTHER" id="PTHR11730">
    <property type="entry name" value="AMMONIUM TRANSPORTER"/>
    <property type="match status" value="1"/>
</dbReference>
<sequence>MWGVDSVPHSKRGHWFFQLSFAAAASTIVSGAVAERCTLVAYAIYTSIISAIIYPLVSHWAWSEDGWLQVLGYRDLAGGGVVHLLGGNCALIGAVVLGSRIGRFEKSPVGQQNHFTISSTASNNNLMPCSLACAANPMPGHSSLLSGFGGLLLAVTFLAFNGASVGQVTGGNGQDASTAAIVAVNTILGGSGAIIAIMANLKAHSYFYPTCKSPEWDMGMIINAALSGMVSIH</sequence>
<dbReference type="EMBL" id="KZ308322">
    <property type="protein sequence ID" value="KAG8227421.1"/>
    <property type="molecule type" value="Genomic_DNA"/>
</dbReference>
<dbReference type="GO" id="GO:0097272">
    <property type="term" value="P:ammonium homeostasis"/>
    <property type="evidence" value="ECO:0007669"/>
    <property type="project" value="TreeGrafter"/>
</dbReference>
<feature type="transmembrane region" description="Helical" evidence="8">
    <location>
        <begin position="39"/>
        <end position="57"/>
    </location>
</feature>
<feature type="domain" description="Ammonium transporter AmtB-like" evidence="9">
    <location>
        <begin position="13"/>
        <end position="114"/>
    </location>
</feature>
<keyword evidence="6 8" id="KW-0472">Membrane</keyword>
<evidence type="ECO:0000313" key="11">
    <source>
        <dbReference type="Proteomes" id="UP000792457"/>
    </source>
</evidence>
<evidence type="ECO:0000256" key="5">
    <source>
        <dbReference type="ARBA" id="ARBA00022989"/>
    </source>
</evidence>
<dbReference type="PANTHER" id="PTHR11730:SF6">
    <property type="entry name" value="AMMONIUM TRANSPORTER"/>
    <property type="match status" value="1"/>
</dbReference>
<evidence type="ECO:0000256" key="3">
    <source>
        <dbReference type="ARBA" id="ARBA00022448"/>
    </source>
</evidence>
<comment type="subcellular location">
    <subcellularLocation>
        <location evidence="1">Membrane</location>
        <topology evidence="1">Multi-pass membrane protein</topology>
    </subcellularLocation>
</comment>
<evidence type="ECO:0000256" key="7">
    <source>
        <dbReference type="ARBA" id="ARBA00023177"/>
    </source>
</evidence>
<dbReference type="SUPFAM" id="SSF111352">
    <property type="entry name" value="Ammonium transporter"/>
    <property type="match status" value="1"/>
</dbReference>
<reference evidence="10" key="1">
    <citation type="submission" date="2013-04" db="EMBL/GenBank/DDBJ databases">
        <authorList>
            <person name="Qu J."/>
            <person name="Murali S.C."/>
            <person name="Bandaranaike D."/>
            <person name="Bellair M."/>
            <person name="Blankenburg K."/>
            <person name="Chao H."/>
            <person name="Dinh H."/>
            <person name="Doddapaneni H."/>
            <person name="Downs B."/>
            <person name="Dugan-Rocha S."/>
            <person name="Elkadiri S."/>
            <person name="Gnanaolivu R.D."/>
            <person name="Hernandez B."/>
            <person name="Javaid M."/>
            <person name="Jayaseelan J.C."/>
            <person name="Lee S."/>
            <person name="Li M."/>
            <person name="Ming W."/>
            <person name="Munidasa M."/>
            <person name="Muniz J."/>
            <person name="Nguyen L."/>
            <person name="Ongeri F."/>
            <person name="Osuji N."/>
            <person name="Pu L.-L."/>
            <person name="Puazo M."/>
            <person name="Qu C."/>
            <person name="Quiroz J."/>
            <person name="Raj R."/>
            <person name="Weissenberger G."/>
            <person name="Xin Y."/>
            <person name="Zou X."/>
            <person name="Han Y."/>
            <person name="Richards S."/>
            <person name="Worley K."/>
            <person name="Muzny D."/>
            <person name="Gibbs R."/>
        </authorList>
    </citation>
    <scope>NUCLEOTIDE SEQUENCE</scope>
    <source>
        <strain evidence="10">Sampled in the wild</strain>
    </source>
</reference>